<evidence type="ECO:0000313" key="10">
    <source>
        <dbReference type="Proteomes" id="UP000289794"/>
    </source>
</evidence>
<dbReference type="PROSITE" id="PS00138">
    <property type="entry name" value="SUBTILASE_SER"/>
    <property type="match status" value="1"/>
</dbReference>
<name>A0A4P6LSM0_9FIRM</name>
<feature type="active site" description="Charge relay system" evidence="5 6">
    <location>
        <position position="132"/>
    </location>
</feature>
<dbReference type="InterPro" id="IPR036852">
    <property type="entry name" value="Peptidase_S8/S53_dom_sf"/>
</dbReference>
<dbReference type="PANTHER" id="PTHR43806:SF11">
    <property type="entry name" value="CEREVISIN-RELATED"/>
    <property type="match status" value="1"/>
</dbReference>
<keyword evidence="4 6" id="KW-0720">Serine protease</keyword>
<dbReference type="Gene3D" id="2.60.120.1290">
    <property type="match status" value="1"/>
</dbReference>
<evidence type="ECO:0000256" key="4">
    <source>
        <dbReference type="ARBA" id="ARBA00022825"/>
    </source>
</evidence>
<evidence type="ECO:0000256" key="1">
    <source>
        <dbReference type="ARBA" id="ARBA00011073"/>
    </source>
</evidence>
<dbReference type="PROSITE" id="PS51892">
    <property type="entry name" value="SUBTILASE"/>
    <property type="match status" value="1"/>
</dbReference>
<evidence type="ECO:0000256" key="3">
    <source>
        <dbReference type="ARBA" id="ARBA00022801"/>
    </source>
</evidence>
<evidence type="ECO:0000259" key="7">
    <source>
        <dbReference type="Pfam" id="PF00082"/>
    </source>
</evidence>
<dbReference type="InterPro" id="IPR034045">
    <property type="entry name" value="Pep_S8_CspA-like"/>
</dbReference>
<dbReference type="Pfam" id="PF00082">
    <property type="entry name" value="Peptidase_S8"/>
    <property type="match status" value="2"/>
</dbReference>
<dbReference type="InterPro" id="IPR023828">
    <property type="entry name" value="Peptidase_S8_Ser-AS"/>
</dbReference>
<accession>A0A4P6LSM0</accession>
<dbReference type="AlphaFoldDB" id="A0A4P6LSM0"/>
<dbReference type="GO" id="GO:0005615">
    <property type="term" value="C:extracellular space"/>
    <property type="evidence" value="ECO:0007669"/>
    <property type="project" value="TreeGrafter"/>
</dbReference>
<evidence type="ECO:0000259" key="8">
    <source>
        <dbReference type="Pfam" id="PF18425"/>
    </source>
</evidence>
<dbReference type="CDD" id="cd07478">
    <property type="entry name" value="Peptidases_S8_CspA-like"/>
    <property type="match status" value="1"/>
</dbReference>
<dbReference type="KEGG" id="bpro:PMF13cell1_00441"/>
<sequence>MSQKFENLLNISLQVTPTERAKSPNLETGYNEIDDTWELIIKYVGDINTFMKKYPEIIVSSLINRYAIIVTSGKYIELLSNEPLIEYIEKPKRIYFQLYSAKSESCITSIQRRLSINSDGLSGKGIIVAIIDTGINAKSLEFRNDDGSTRILNIWDQVKNIEVGQNEINDYINSNETTTFAGFDSNGHGNTVATIACGKSGVAPKADIIVVKMGLSRPGNFPRTTQLMEAVNYVLLKSLQYNKPVAINISFGNNYGDHTGSSLLETFLNEASLFWKNSICVGVGNEGLGATHVGGTIGSFQSQTINLNISNYETSLSIQIWKDYWDDLFVEIITPTGNNLGRIDIYNQVVRATSNNTTLLMYYSAPTPYSIRQEIYIDMIPTESYIDSGIWSIKITSRKIANGRYDLWLPSIASLNYGTGFENADGSLSITIPSTASKVISVGAYNHNNNTIAPFSGRGYVAQIAGTKISKPDLVAPGVDILTNYTSHTGTSFSTPFVTGSAALLMEWGIVRNNDPYLYGEKVKAYLIKGTNYFSGISNYPTSQVGWGRLCTKDSLPIN</sequence>
<dbReference type="InterPro" id="IPR000209">
    <property type="entry name" value="Peptidase_S8/S53_dom"/>
</dbReference>
<dbReference type="EC" id="3.4.21.-" evidence="9"/>
<dbReference type="PANTHER" id="PTHR43806">
    <property type="entry name" value="PEPTIDASE S8"/>
    <property type="match status" value="1"/>
</dbReference>
<dbReference type="EMBL" id="CP035945">
    <property type="protein sequence ID" value="QBE94946.1"/>
    <property type="molecule type" value="Genomic_DNA"/>
</dbReference>
<dbReference type="Gene3D" id="3.30.70.2980">
    <property type="match status" value="1"/>
</dbReference>
<dbReference type="SUPFAM" id="SSF52743">
    <property type="entry name" value="Subtilisin-like"/>
    <property type="match status" value="1"/>
</dbReference>
<dbReference type="GO" id="GO:0004252">
    <property type="term" value="F:serine-type endopeptidase activity"/>
    <property type="evidence" value="ECO:0007669"/>
    <property type="project" value="UniProtKB-UniRule"/>
</dbReference>
<evidence type="ECO:0000256" key="5">
    <source>
        <dbReference type="PIRSR" id="PIRSR615500-1"/>
    </source>
</evidence>
<gene>
    <name evidence="9" type="primary">aprX_1</name>
    <name evidence="9" type="ORF">PMF13cell1_00441</name>
</gene>
<dbReference type="InterPro" id="IPR015500">
    <property type="entry name" value="Peptidase_S8_subtilisin-rel"/>
</dbReference>
<evidence type="ECO:0000256" key="2">
    <source>
        <dbReference type="ARBA" id="ARBA00022670"/>
    </source>
</evidence>
<comment type="similarity">
    <text evidence="1 6">Belongs to the peptidase S8 family.</text>
</comment>
<dbReference type="Proteomes" id="UP000289794">
    <property type="component" value="Chromosome"/>
</dbReference>
<keyword evidence="2 6" id="KW-0645">Protease</keyword>
<feature type="domain" description="Csp protease B prodomain" evidence="8">
    <location>
        <begin position="3"/>
        <end position="92"/>
    </location>
</feature>
<feature type="active site" description="Charge relay system" evidence="5 6">
    <location>
        <position position="188"/>
    </location>
</feature>
<keyword evidence="3 6" id="KW-0378">Hydrolase</keyword>
<evidence type="ECO:0000256" key="6">
    <source>
        <dbReference type="PROSITE-ProRule" id="PRU01240"/>
    </source>
</evidence>
<organism evidence="9 10">
    <name type="scientific">Blautia producta</name>
    <dbReference type="NCBI Taxonomy" id="33035"/>
    <lineage>
        <taxon>Bacteria</taxon>
        <taxon>Bacillati</taxon>
        <taxon>Bacillota</taxon>
        <taxon>Clostridia</taxon>
        <taxon>Lachnospirales</taxon>
        <taxon>Lachnospiraceae</taxon>
        <taxon>Blautia</taxon>
    </lineage>
</organism>
<dbReference type="PRINTS" id="PR00723">
    <property type="entry name" value="SUBTILISIN"/>
</dbReference>
<feature type="domain" description="Peptidase S8/S53" evidence="7">
    <location>
        <begin position="123"/>
        <end position="262"/>
    </location>
</feature>
<dbReference type="GO" id="GO:0006508">
    <property type="term" value="P:proteolysis"/>
    <property type="evidence" value="ECO:0007669"/>
    <property type="project" value="UniProtKB-KW"/>
</dbReference>
<dbReference type="InterPro" id="IPR050131">
    <property type="entry name" value="Peptidase_S8_subtilisin-like"/>
</dbReference>
<evidence type="ECO:0000313" key="9">
    <source>
        <dbReference type="EMBL" id="QBE94946.1"/>
    </source>
</evidence>
<dbReference type="InterPro" id="IPR041365">
    <property type="entry name" value="CspB_prodomain"/>
</dbReference>
<protein>
    <submittedName>
        <fullName evidence="9">Serine protease AprX</fullName>
        <ecNumber evidence="9">3.4.21.-</ecNumber>
    </submittedName>
</protein>
<feature type="domain" description="Peptidase S8/S53" evidence="7">
    <location>
        <begin position="423"/>
        <end position="547"/>
    </location>
</feature>
<proteinExistence type="inferred from homology"/>
<reference evidence="9 10" key="1">
    <citation type="submission" date="2019-01" db="EMBL/GenBank/DDBJ databases">
        <title>PMF-metabolizing Aryl O-demethylase.</title>
        <authorList>
            <person name="Kim M."/>
        </authorList>
    </citation>
    <scope>NUCLEOTIDE SEQUENCE [LARGE SCALE GENOMIC DNA]</scope>
    <source>
        <strain evidence="9 10">PMF1</strain>
    </source>
</reference>
<dbReference type="Gene3D" id="3.40.50.200">
    <property type="entry name" value="Peptidase S8/S53 domain"/>
    <property type="match status" value="1"/>
</dbReference>
<feature type="active site" description="Charge relay system" evidence="5 6">
    <location>
        <position position="492"/>
    </location>
</feature>
<dbReference type="RefSeq" id="WP_158565712.1">
    <property type="nucleotide sequence ID" value="NZ_CP035945.1"/>
</dbReference>
<dbReference type="Pfam" id="PF18425">
    <property type="entry name" value="CspB_prodomain"/>
    <property type="match status" value="1"/>
</dbReference>